<evidence type="ECO:0000313" key="3">
    <source>
        <dbReference type="Proteomes" id="UP001217500"/>
    </source>
</evidence>
<dbReference type="GO" id="GO:0003700">
    <property type="term" value="F:DNA-binding transcription factor activity"/>
    <property type="evidence" value="ECO:0007669"/>
    <property type="project" value="TreeGrafter"/>
</dbReference>
<dbReference type="PROSITE" id="PS51197">
    <property type="entry name" value="HTH_RRF2_2"/>
    <property type="match status" value="1"/>
</dbReference>
<dbReference type="InterPro" id="IPR000944">
    <property type="entry name" value="Tscrpt_reg_Rrf2"/>
</dbReference>
<gene>
    <name evidence="2" type="ORF">PH603_11940</name>
</gene>
<dbReference type="EMBL" id="CP116805">
    <property type="protein sequence ID" value="WCL53246.1"/>
    <property type="molecule type" value="Genomic_DNA"/>
</dbReference>
<proteinExistence type="predicted"/>
<dbReference type="NCBIfam" id="TIGR00738">
    <property type="entry name" value="rrf2_super"/>
    <property type="match status" value="1"/>
</dbReference>
<evidence type="ECO:0000313" key="2">
    <source>
        <dbReference type="EMBL" id="WCL53246.1"/>
    </source>
</evidence>
<organism evidence="2 3">
    <name type="scientific">Gimibacter soli</name>
    <dbReference type="NCBI Taxonomy" id="3024400"/>
    <lineage>
        <taxon>Bacteria</taxon>
        <taxon>Pseudomonadati</taxon>
        <taxon>Pseudomonadota</taxon>
        <taxon>Alphaproteobacteria</taxon>
        <taxon>Kordiimonadales</taxon>
        <taxon>Temperatibacteraceae</taxon>
        <taxon>Gimibacter</taxon>
    </lineage>
</organism>
<keyword evidence="3" id="KW-1185">Reference proteome</keyword>
<dbReference type="RefSeq" id="WP_289502758.1">
    <property type="nucleotide sequence ID" value="NZ_CP116805.1"/>
</dbReference>
<keyword evidence="1" id="KW-0238">DNA-binding</keyword>
<dbReference type="InterPro" id="IPR030489">
    <property type="entry name" value="TR_Rrf2-type_CS"/>
</dbReference>
<dbReference type="GO" id="GO:0005829">
    <property type="term" value="C:cytosol"/>
    <property type="evidence" value="ECO:0007669"/>
    <property type="project" value="TreeGrafter"/>
</dbReference>
<dbReference type="InterPro" id="IPR036388">
    <property type="entry name" value="WH-like_DNA-bd_sf"/>
</dbReference>
<dbReference type="Gene3D" id="1.10.10.10">
    <property type="entry name" value="Winged helix-like DNA-binding domain superfamily/Winged helix DNA-binding domain"/>
    <property type="match status" value="1"/>
</dbReference>
<dbReference type="PROSITE" id="PS01332">
    <property type="entry name" value="HTH_RRF2_1"/>
    <property type="match status" value="1"/>
</dbReference>
<dbReference type="Pfam" id="PF02082">
    <property type="entry name" value="Rrf2"/>
    <property type="match status" value="1"/>
</dbReference>
<reference evidence="2" key="1">
    <citation type="submission" date="2023-01" db="EMBL/GenBank/DDBJ databases">
        <title>The genome sequence of Kordiimonadaceae bacterium 6D33.</title>
        <authorList>
            <person name="Liu Y."/>
        </authorList>
    </citation>
    <scope>NUCLEOTIDE SEQUENCE</scope>
    <source>
        <strain evidence="2">6D33</strain>
    </source>
</reference>
<dbReference type="GO" id="GO:0003677">
    <property type="term" value="F:DNA binding"/>
    <property type="evidence" value="ECO:0007669"/>
    <property type="project" value="UniProtKB-KW"/>
</dbReference>
<dbReference type="PANTHER" id="PTHR33221:SF4">
    <property type="entry name" value="HTH-TYPE TRANSCRIPTIONAL REPRESSOR NSRR"/>
    <property type="match status" value="1"/>
</dbReference>
<dbReference type="KEGG" id="gso:PH603_11940"/>
<dbReference type="PANTHER" id="PTHR33221">
    <property type="entry name" value="WINGED HELIX-TURN-HELIX TRANSCRIPTIONAL REGULATOR, RRF2 FAMILY"/>
    <property type="match status" value="1"/>
</dbReference>
<accession>A0AAE9XN60</accession>
<evidence type="ECO:0000256" key="1">
    <source>
        <dbReference type="ARBA" id="ARBA00023125"/>
    </source>
</evidence>
<dbReference type="InterPro" id="IPR036390">
    <property type="entry name" value="WH_DNA-bd_sf"/>
</dbReference>
<dbReference type="SUPFAM" id="SSF46785">
    <property type="entry name" value="Winged helix' DNA-binding domain"/>
    <property type="match status" value="1"/>
</dbReference>
<dbReference type="Proteomes" id="UP001217500">
    <property type="component" value="Chromosome"/>
</dbReference>
<name>A0AAE9XN60_9PROT</name>
<dbReference type="AlphaFoldDB" id="A0AAE9XN60"/>
<sequence length="147" mass="16305">MRLTLQTDYSLRVLMYLGVTRSRLATIREIADCYSISNNHLMKVVHQLGQLGYVEAIRGKNGGIRLGKEPDAIILGALVRKVEPDMAIVECFMAENCCRVKPDCRLSGILSEALLAFLTVLDRYTLADLIARPEQLTSLLGLEPATI</sequence>
<protein>
    <submittedName>
        <fullName evidence="2">Rrf2 family transcriptional regulator</fullName>
    </submittedName>
</protein>